<keyword evidence="4" id="KW-1185">Reference proteome</keyword>
<feature type="transmembrane region" description="Helical" evidence="2">
    <location>
        <begin position="38"/>
        <end position="57"/>
    </location>
</feature>
<dbReference type="Proteomes" id="UP001596116">
    <property type="component" value="Unassembled WGS sequence"/>
</dbReference>
<proteinExistence type="predicted"/>
<evidence type="ECO:0000256" key="2">
    <source>
        <dbReference type="SAM" id="Phobius"/>
    </source>
</evidence>
<protein>
    <submittedName>
        <fullName evidence="3">Uncharacterized protein</fullName>
    </submittedName>
</protein>
<accession>A0ABW1KVI0</accession>
<evidence type="ECO:0000256" key="1">
    <source>
        <dbReference type="SAM" id="Coils"/>
    </source>
</evidence>
<dbReference type="RefSeq" id="WP_379882677.1">
    <property type="nucleotide sequence ID" value="NZ_JBHPON010000002.1"/>
</dbReference>
<reference evidence="3 4" key="1">
    <citation type="submission" date="2024-09" db="EMBL/GenBank/DDBJ databases">
        <authorList>
            <person name="Zhang Z.-H."/>
        </authorList>
    </citation>
    <scope>NUCLEOTIDE SEQUENCE [LARGE SCALE GENOMIC DNA]</scope>
    <source>
        <strain evidence="3 4">HHTR114</strain>
    </source>
</reference>
<dbReference type="EMBL" id="JBHPON010000002">
    <property type="protein sequence ID" value="MFC6036095.1"/>
    <property type="molecule type" value="Genomic_DNA"/>
</dbReference>
<keyword evidence="1" id="KW-0175">Coiled coil</keyword>
<evidence type="ECO:0000313" key="4">
    <source>
        <dbReference type="Proteomes" id="UP001596116"/>
    </source>
</evidence>
<comment type="caution">
    <text evidence="3">The sequence shown here is derived from an EMBL/GenBank/DDBJ whole genome shotgun (WGS) entry which is preliminary data.</text>
</comment>
<sequence>MASSDQIETAIQNGQSTKVDVESELALPALASFLSAHGFKLVAAAGVIAVLIALFTTRAEKKISALKEQYNQEKIAQAYDAGVLAGKEAGAAVLEASRANERAANAEERTGELAAETAKAEERTAKLEAANLELEKKLAPRRLDTDEVATLASSWARFRGGDRRSTLILNGRRSCHSGRANGCCAKVSRNQSARFANVFGIARSH</sequence>
<keyword evidence="2" id="KW-0472">Membrane</keyword>
<gene>
    <name evidence="3" type="ORF">ACFMB1_11105</name>
</gene>
<feature type="coiled-coil region" evidence="1">
    <location>
        <begin position="96"/>
        <end position="137"/>
    </location>
</feature>
<keyword evidence="2" id="KW-1133">Transmembrane helix</keyword>
<evidence type="ECO:0000313" key="3">
    <source>
        <dbReference type="EMBL" id="MFC6036095.1"/>
    </source>
</evidence>
<organism evidence="3 4">
    <name type="scientific">Hyphococcus aureus</name>
    <dbReference type="NCBI Taxonomy" id="2666033"/>
    <lineage>
        <taxon>Bacteria</taxon>
        <taxon>Pseudomonadati</taxon>
        <taxon>Pseudomonadota</taxon>
        <taxon>Alphaproteobacteria</taxon>
        <taxon>Parvularculales</taxon>
        <taxon>Parvularculaceae</taxon>
        <taxon>Hyphococcus</taxon>
    </lineage>
</organism>
<name>A0ABW1KVI0_9PROT</name>
<keyword evidence="2" id="KW-0812">Transmembrane</keyword>